<dbReference type="InterPro" id="IPR036063">
    <property type="entry name" value="Smr_dom_sf"/>
</dbReference>
<gene>
    <name evidence="3" type="ORF">g.26174</name>
</gene>
<dbReference type="AlphaFoldDB" id="A0A1B6CFP6"/>
<dbReference type="InterPro" id="IPR052772">
    <property type="entry name" value="Endo/PolyKinase_Domain-Protein"/>
</dbReference>
<keyword evidence="1" id="KW-0175">Coiled coil</keyword>
<dbReference type="PANTHER" id="PTHR46535">
    <property type="entry name" value="NEDD4-BINDING PROTEIN 2"/>
    <property type="match status" value="1"/>
</dbReference>
<name>A0A1B6CFP6_9HEMI</name>
<dbReference type="PANTHER" id="PTHR46535:SF1">
    <property type="entry name" value="NEDD4-BINDING PROTEIN 2"/>
    <property type="match status" value="1"/>
</dbReference>
<dbReference type="SMART" id="SM00463">
    <property type="entry name" value="SMR"/>
    <property type="match status" value="1"/>
</dbReference>
<protein>
    <recommendedName>
        <fullName evidence="2">Smr domain-containing protein</fullName>
    </recommendedName>
</protein>
<dbReference type="SUPFAM" id="SSF160443">
    <property type="entry name" value="SMR domain-like"/>
    <property type="match status" value="1"/>
</dbReference>
<dbReference type="InterPro" id="IPR002625">
    <property type="entry name" value="Smr_dom"/>
</dbReference>
<evidence type="ECO:0000256" key="1">
    <source>
        <dbReference type="SAM" id="Coils"/>
    </source>
</evidence>
<proteinExistence type="predicted"/>
<feature type="domain" description="Smr" evidence="2">
    <location>
        <begin position="457"/>
        <end position="536"/>
    </location>
</feature>
<evidence type="ECO:0000313" key="3">
    <source>
        <dbReference type="EMBL" id="JAS12316.1"/>
    </source>
</evidence>
<dbReference type="PROSITE" id="PS50828">
    <property type="entry name" value="SMR"/>
    <property type="match status" value="1"/>
</dbReference>
<feature type="coiled-coil region" evidence="1">
    <location>
        <begin position="226"/>
        <end position="260"/>
    </location>
</feature>
<dbReference type="GO" id="GO:0004519">
    <property type="term" value="F:endonuclease activity"/>
    <property type="evidence" value="ECO:0007669"/>
    <property type="project" value="TreeGrafter"/>
</dbReference>
<sequence length="550" mass="63626">DNTNEAELNLEVLTNAFPHIGGTLLNELVETCNGDINWAGDLLLDSNQVYLPINQSETNESIYPSLKVTEEYKESIISQVPKNNGARKKNVRLESRTSKESTELKDFIEKNIGFNESHYSDHVLKIIKKRRELQNCDKPDDTKGDEKNIEEDWKFAAEKTIDENNVIQDDETEKENVDYVQLTVSKDFVVQLEQNLDYPFASDMIGDSCVIDLPKNFAFQLFDCITLSLQKEIERQQQILEEMKMQDEEFARQLQEQEDIKEDSASNSTASLDEIMDLEYALNLIKSEQLKDKCTKKKENAVSTVLSRQLLVEKFPNVDKGVLMELFRSNDYSLDKTVALLNFYTYEDNPFNLAHKEKEVLGEIKEFVKQEPERRLSAMKPHEESMFTAQEYRERASHYRKLHTDYMIKAQNALGKYKNLYAYAYFELARECKQLFENENHKAASVLFDTGENSLTLDLHMYTAKEAMERLDVFLDKHIARLKKPREKLQIITGRGLHSAGGLSVIRPKVIQRLGQRNIGYRIPDINPGVIYAKINRNTKLTSHLSIEMN</sequence>
<evidence type="ECO:0000259" key="2">
    <source>
        <dbReference type="PROSITE" id="PS50828"/>
    </source>
</evidence>
<dbReference type="EMBL" id="GEDC01024982">
    <property type="protein sequence ID" value="JAS12316.1"/>
    <property type="molecule type" value="Transcribed_RNA"/>
</dbReference>
<dbReference type="Gene3D" id="3.30.1370.110">
    <property type="match status" value="1"/>
</dbReference>
<dbReference type="Pfam" id="PF01713">
    <property type="entry name" value="Smr"/>
    <property type="match status" value="1"/>
</dbReference>
<accession>A0A1B6CFP6</accession>
<dbReference type="GO" id="GO:0005634">
    <property type="term" value="C:nucleus"/>
    <property type="evidence" value="ECO:0007669"/>
    <property type="project" value="TreeGrafter"/>
</dbReference>
<organism evidence="3">
    <name type="scientific">Clastoptera arizonana</name>
    <name type="common">Arizona spittle bug</name>
    <dbReference type="NCBI Taxonomy" id="38151"/>
    <lineage>
        <taxon>Eukaryota</taxon>
        <taxon>Metazoa</taxon>
        <taxon>Ecdysozoa</taxon>
        <taxon>Arthropoda</taxon>
        <taxon>Hexapoda</taxon>
        <taxon>Insecta</taxon>
        <taxon>Pterygota</taxon>
        <taxon>Neoptera</taxon>
        <taxon>Paraneoptera</taxon>
        <taxon>Hemiptera</taxon>
        <taxon>Auchenorrhyncha</taxon>
        <taxon>Cercopoidea</taxon>
        <taxon>Clastopteridae</taxon>
        <taxon>Clastoptera</taxon>
    </lineage>
</organism>
<reference evidence="3" key="1">
    <citation type="submission" date="2015-12" db="EMBL/GenBank/DDBJ databases">
        <title>De novo transcriptome assembly of four potential Pierce s Disease insect vectors from Arizona vineyards.</title>
        <authorList>
            <person name="Tassone E.E."/>
        </authorList>
    </citation>
    <scope>NUCLEOTIDE SEQUENCE</scope>
</reference>
<feature type="non-terminal residue" evidence="3">
    <location>
        <position position="1"/>
    </location>
</feature>